<evidence type="ECO:0000256" key="7">
    <source>
        <dbReference type="SAM" id="Phobius"/>
    </source>
</evidence>
<keyword evidence="5 7" id="KW-0472">Membrane</keyword>
<organism evidence="8 9">
    <name type="scientific">Cervus elaphus hippelaphus</name>
    <name type="common">European red deer</name>
    <dbReference type="NCBI Taxonomy" id="46360"/>
    <lineage>
        <taxon>Eukaryota</taxon>
        <taxon>Metazoa</taxon>
        <taxon>Chordata</taxon>
        <taxon>Craniata</taxon>
        <taxon>Vertebrata</taxon>
        <taxon>Euteleostomi</taxon>
        <taxon>Mammalia</taxon>
        <taxon>Eutheria</taxon>
        <taxon>Laurasiatheria</taxon>
        <taxon>Artiodactyla</taxon>
        <taxon>Ruminantia</taxon>
        <taxon>Pecora</taxon>
        <taxon>Cervidae</taxon>
        <taxon>Cervinae</taxon>
        <taxon>Cervus</taxon>
    </lineage>
</organism>
<accession>A0A212CWK7</accession>
<evidence type="ECO:0000256" key="3">
    <source>
        <dbReference type="ARBA" id="ARBA00022692"/>
    </source>
</evidence>
<dbReference type="GO" id="GO:0015485">
    <property type="term" value="F:cholesterol binding"/>
    <property type="evidence" value="ECO:0007669"/>
    <property type="project" value="TreeGrafter"/>
</dbReference>
<dbReference type="OrthoDB" id="6229420at2759"/>
<keyword evidence="9" id="KW-1185">Reference proteome</keyword>
<comment type="similarity">
    <text evidence="2">Belongs to the prominin family.</text>
</comment>
<evidence type="ECO:0000256" key="6">
    <source>
        <dbReference type="ARBA" id="ARBA00023180"/>
    </source>
</evidence>
<gene>
    <name evidence="8" type="ORF">Celaphus_00005864</name>
</gene>
<keyword evidence="6" id="KW-0325">Glycoprotein</keyword>
<dbReference type="GO" id="GO:0071914">
    <property type="term" value="C:prominosome"/>
    <property type="evidence" value="ECO:0007669"/>
    <property type="project" value="TreeGrafter"/>
</dbReference>
<sequence length="179" mass="19982">VPSVGHVLHRLKDVPEANFYSMVWEVSACPGLPAFSPACLGTEKRHSLVWFRQENTTFNALPILAALQTADMVRELKKVVAEQPRGLNTMGEAFPVWEAASRWSQALEEVEESSRPFLEEVQRYERYRWIAGCVLCSVILLVVVCNLLGLNLGIWGLSAREDPSHSEAKGEAGARFLMV</sequence>
<dbReference type="AlphaFoldDB" id="A0A212CWK7"/>
<comment type="caution">
    <text evidence="8">The sequence shown here is derived from an EMBL/GenBank/DDBJ whole genome shotgun (WGS) entry which is preliminary data.</text>
</comment>
<dbReference type="PANTHER" id="PTHR22730:SF6">
    <property type="entry name" value="PROMININ-2"/>
    <property type="match status" value="1"/>
</dbReference>
<evidence type="ECO:0000256" key="1">
    <source>
        <dbReference type="ARBA" id="ARBA00004475"/>
    </source>
</evidence>
<dbReference type="GO" id="GO:0031528">
    <property type="term" value="C:microvillus membrane"/>
    <property type="evidence" value="ECO:0007669"/>
    <property type="project" value="UniProtKB-SubCell"/>
</dbReference>
<dbReference type="GO" id="GO:0005929">
    <property type="term" value="C:cilium"/>
    <property type="evidence" value="ECO:0007669"/>
    <property type="project" value="TreeGrafter"/>
</dbReference>
<evidence type="ECO:0000256" key="4">
    <source>
        <dbReference type="ARBA" id="ARBA00022989"/>
    </source>
</evidence>
<comment type="subcellular location">
    <subcellularLocation>
        <location evidence="1">Cell projection</location>
        <location evidence="1">Microvillus membrane</location>
        <topology evidence="1">Multi-pass membrane protein</topology>
    </subcellularLocation>
</comment>
<dbReference type="InterPro" id="IPR008795">
    <property type="entry name" value="Prominin"/>
</dbReference>
<dbReference type="Pfam" id="PF05478">
    <property type="entry name" value="Prominin"/>
    <property type="match status" value="1"/>
</dbReference>
<reference evidence="8 9" key="1">
    <citation type="journal article" date="2018" name="Mol. Genet. Genomics">
        <title>The red deer Cervus elaphus genome CerEla1.0: sequencing, annotating, genes, and chromosomes.</title>
        <authorList>
            <person name="Bana N.A."/>
            <person name="Nyiri A."/>
            <person name="Nagy J."/>
            <person name="Frank K."/>
            <person name="Nagy T."/>
            <person name="Steger V."/>
            <person name="Schiller M."/>
            <person name="Lakatos P."/>
            <person name="Sugar L."/>
            <person name="Horn P."/>
            <person name="Barta E."/>
            <person name="Orosz L."/>
        </authorList>
    </citation>
    <scope>NUCLEOTIDE SEQUENCE [LARGE SCALE GENOMIC DNA]</scope>
    <source>
        <strain evidence="8">Hungarian</strain>
    </source>
</reference>
<keyword evidence="3 7" id="KW-0812">Transmembrane</keyword>
<dbReference type="GO" id="GO:0016324">
    <property type="term" value="C:apical plasma membrane"/>
    <property type="evidence" value="ECO:0007669"/>
    <property type="project" value="TreeGrafter"/>
</dbReference>
<evidence type="ECO:0000256" key="5">
    <source>
        <dbReference type="ARBA" id="ARBA00023136"/>
    </source>
</evidence>
<feature type="non-terminal residue" evidence="8">
    <location>
        <position position="1"/>
    </location>
</feature>
<name>A0A212CWK7_CEREH</name>
<protein>
    <submittedName>
        <fullName evidence="8">Uncharacterized protein</fullName>
    </submittedName>
</protein>
<dbReference type="EMBL" id="MKHE01000011">
    <property type="protein sequence ID" value="OWK10380.1"/>
    <property type="molecule type" value="Genomic_DNA"/>
</dbReference>
<proteinExistence type="inferred from homology"/>
<dbReference type="PANTHER" id="PTHR22730">
    <property type="entry name" value="PROMININ PROM PROTEIN"/>
    <property type="match status" value="1"/>
</dbReference>
<dbReference type="GO" id="GO:0009986">
    <property type="term" value="C:cell surface"/>
    <property type="evidence" value="ECO:0007669"/>
    <property type="project" value="TreeGrafter"/>
</dbReference>
<evidence type="ECO:0000313" key="9">
    <source>
        <dbReference type="Proteomes" id="UP000242450"/>
    </source>
</evidence>
<dbReference type="Proteomes" id="UP000242450">
    <property type="component" value="Chromosome 11"/>
</dbReference>
<evidence type="ECO:0000256" key="2">
    <source>
        <dbReference type="ARBA" id="ARBA00006058"/>
    </source>
</evidence>
<feature type="transmembrane region" description="Helical" evidence="7">
    <location>
        <begin position="129"/>
        <end position="155"/>
    </location>
</feature>
<evidence type="ECO:0000313" key="8">
    <source>
        <dbReference type="EMBL" id="OWK10380.1"/>
    </source>
</evidence>
<keyword evidence="4 7" id="KW-1133">Transmembrane helix</keyword>